<keyword evidence="1 2" id="KW-0238">DNA-binding</keyword>
<dbReference type="PANTHER" id="PTHR10302:SF0">
    <property type="entry name" value="SINGLE-STRANDED DNA-BINDING PROTEIN, MITOCHONDRIAL"/>
    <property type="match status" value="1"/>
</dbReference>
<dbReference type="Gene3D" id="2.40.50.140">
    <property type="entry name" value="Nucleic acid-binding proteins"/>
    <property type="match status" value="1"/>
</dbReference>
<proteinExistence type="inferred from homology"/>
<dbReference type="STRING" id="1524460.IX84_00315"/>
<dbReference type="InterPro" id="IPR011344">
    <property type="entry name" value="ssDNA-bd"/>
</dbReference>
<comment type="caution">
    <text evidence="2">Lacks conserved residue(s) required for the propagation of feature annotation.</text>
</comment>
<dbReference type="PROSITE" id="PS50935">
    <property type="entry name" value="SSB"/>
    <property type="match status" value="1"/>
</dbReference>
<dbReference type="CDD" id="cd04496">
    <property type="entry name" value="SSB_OBF"/>
    <property type="match status" value="1"/>
</dbReference>
<reference evidence="4 5" key="1">
    <citation type="journal article" date="2014" name="Int. J. Syst. Evol. Microbiol.">
        <title>Phaeodactylibacter xiamenensis gen. nov., sp. nov., a member of the family Saprospiraceae isolated from the marine alga Phaeodactylum tricornutum.</title>
        <authorList>
            <person name="Chen Z.Jr."/>
            <person name="Lei X."/>
            <person name="Lai Q."/>
            <person name="Li Y."/>
            <person name="Zhang B."/>
            <person name="Zhang J."/>
            <person name="Zhang H."/>
            <person name="Yang L."/>
            <person name="Zheng W."/>
            <person name="Tian Y."/>
            <person name="Yu Z."/>
            <person name="Xu H.Jr."/>
            <person name="Zheng T."/>
        </authorList>
    </citation>
    <scope>NUCLEOTIDE SEQUENCE [LARGE SCALE GENOMIC DNA]</scope>
    <source>
        <strain evidence="4 5">KD52</strain>
    </source>
</reference>
<dbReference type="PIRSF" id="PIRSF002070">
    <property type="entry name" value="SSB"/>
    <property type="match status" value="1"/>
</dbReference>
<dbReference type="RefSeq" id="WP_044215573.1">
    <property type="nucleotide sequence ID" value="NZ_JBKAGJ010000014.1"/>
</dbReference>
<sequence>MNNLRNHVQLIGNLGKEIEFKQLGEGKSIARATIATREVFKNKNGEKVVDVQWHNLVGWDSIAEIMQVLLKKGKQVAVQGKLAHRTFEGKDGKKRYVSEVIVSEFMPIN</sequence>
<gene>
    <name evidence="4" type="ORF">IX84_00315</name>
</gene>
<dbReference type="InterPro" id="IPR012340">
    <property type="entry name" value="NA-bd_OB-fold"/>
</dbReference>
<name>A0A098SBG1_9BACT</name>
<dbReference type="Proteomes" id="UP000029736">
    <property type="component" value="Unassembled WGS sequence"/>
</dbReference>
<dbReference type="PANTHER" id="PTHR10302">
    <property type="entry name" value="SINGLE-STRANDED DNA-BINDING PROTEIN"/>
    <property type="match status" value="1"/>
</dbReference>
<evidence type="ECO:0000256" key="1">
    <source>
        <dbReference type="ARBA" id="ARBA00023125"/>
    </source>
</evidence>
<dbReference type="EMBL" id="JPOS01000002">
    <property type="protein sequence ID" value="KGE89804.1"/>
    <property type="molecule type" value="Genomic_DNA"/>
</dbReference>
<dbReference type="NCBIfam" id="TIGR00621">
    <property type="entry name" value="ssb"/>
    <property type="match status" value="1"/>
</dbReference>
<comment type="subunit">
    <text evidence="2">Homotetramer.</text>
</comment>
<dbReference type="Pfam" id="PF00436">
    <property type="entry name" value="SSB"/>
    <property type="match status" value="1"/>
</dbReference>
<protein>
    <recommendedName>
        <fullName evidence="2 3">Single-stranded DNA-binding protein</fullName>
        <shortName evidence="2">SSB</shortName>
    </recommendedName>
</protein>
<evidence type="ECO:0000256" key="3">
    <source>
        <dbReference type="PIRNR" id="PIRNR002070"/>
    </source>
</evidence>
<dbReference type="HAMAP" id="MF_00984">
    <property type="entry name" value="SSB"/>
    <property type="match status" value="1"/>
</dbReference>
<dbReference type="GO" id="GO:0003697">
    <property type="term" value="F:single-stranded DNA binding"/>
    <property type="evidence" value="ECO:0007669"/>
    <property type="project" value="UniProtKB-UniRule"/>
</dbReference>
<evidence type="ECO:0000313" key="5">
    <source>
        <dbReference type="Proteomes" id="UP000029736"/>
    </source>
</evidence>
<dbReference type="InterPro" id="IPR000424">
    <property type="entry name" value="Primosome_PriB/ssb"/>
</dbReference>
<dbReference type="SUPFAM" id="SSF50249">
    <property type="entry name" value="Nucleic acid-binding proteins"/>
    <property type="match status" value="1"/>
</dbReference>
<keyword evidence="5" id="KW-1185">Reference proteome</keyword>
<evidence type="ECO:0000313" key="4">
    <source>
        <dbReference type="EMBL" id="KGE89804.1"/>
    </source>
</evidence>
<organism evidence="4 5">
    <name type="scientific">Phaeodactylibacter xiamenensis</name>
    <dbReference type="NCBI Taxonomy" id="1524460"/>
    <lineage>
        <taxon>Bacteria</taxon>
        <taxon>Pseudomonadati</taxon>
        <taxon>Bacteroidota</taxon>
        <taxon>Saprospiria</taxon>
        <taxon>Saprospirales</taxon>
        <taxon>Haliscomenobacteraceae</taxon>
        <taxon>Phaeodactylibacter</taxon>
    </lineage>
</organism>
<accession>A0A098SBG1</accession>
<evidence type="ECO:0000256" key="2">
    <source>
        <dbReference type="HAMAP-Rule" id="MF_00984"/>
    </source>
</evidence>
<dbReference type="AlphaFoldDB" id="A0A098SBG1"/>
<dbReference type="OrthoDB" id="9809878at2"/>
<dbReference type="GO" id="GO:0006260">
    <property type="term" value="P:DNA replication"/>
    <property type="evidence" value="ECO:0007669"/>
    <property type="project" value="InterPro"/>
</dbReference>
<comment type="caution">
    <text evidence="4">The sequence shown here is derived from an EMBL/GenBank/DDBJ whole genome shotgun (WGS) entry which is preliminary data.</text>
</comment>
<dbReference type="GO" id="GO:0009295">
    <property type="term" value="C:nucleoid"/>
    <property type="evidence" value="ECO:0007669"/>
    <property type="project" value="TreeGrafter"/>
</dbReference>